<organism evidence="3 4">
    <name type="scientific">Flexivirga alba</name>
    <dbReference type="NCBI Taxonomy" id="702742"/>
    <lineage>
        <taxon>Bacteria</taxon>
        <taxon>Bacillati</taxon>
        <taxon>Actinomycetota</taxon>
        <taxon>Actinomycetes</taxon>
        <taxon>Micrococcales</taxon>
        <taxon>Dermacoccaceae</taxon>
        <taxon>Flexivirga</taxon>
    </lineage>
</organism>
<dbReference type="Pfam" id="PF00535">
    <property type="entry name" value="Glycos_transf_2"/>
    <property type="match status" value="1"/>
</dbReference>
<sequence>MAFVQPKFSVVVPLYRTARYLPDLLESFDRQQVGSYTVEFIFVDDGSDDDSAAIAATWLNAAEFDGCVIQQQNAGVSAARNRGLDAATGDWVTFPDSDDFVSDGYFCSAAKALEQLDDGVVLLSGNVQRFTESTGKKSDEHPLRFKFREGTGAVDLARRPTFIQTQSASAFFRMDVIREHGVRFVEGLRVAEDAVFASTYLLAAPTTRIAPLTESVYYYRRREAGTRPRTPIARTRISTLADSKGAISHCSRGSRRPNCRRSGCRTSSSTTSGGSSRVS</sequence>
<protein>
    <submittedName>
        <fullName evidence="3">Glycosyltransferase</fullName>
        <ecNumber evidence="3">2.4.-.-</ecNumber>
    </submittedName>
</protein>
<dbReference type="GO" id="GO:0016757">
    <property type="term" value="F:glycosyltransferase activity"/>
    <property type="evidence" value="ECO:0007669"/>
    <property type="project" value="UniProtKB-KW"/>
</dbReference>
<reference evidence="4" key="1">
    <citation type="journal article" date="2019" name="Int. J. Syst. Evol. Microbiol.">
        <title>The Global Catalogue of Microorganisms (GCM) 10K type strain sequencing project: providing services to taxonomists for standard genome sequencing and annotation.</title>
        <authorList>
            <consortium name="The Broad Institute Genomics Platform"/>
            <consortium name="The Broad Institute Genome Sequencing Center for Infectious Disease"/>
            <person name="Wu L."/>
            <person name="Ma J."/>
        </authorList>
    </citation>
    <scope>NUCLEOTIDE SEQUENCE [LARGE SCALE GENOMIC DNA]</scope>
    <source>
        <strain evidence="4">CCUG 58127</strain>
    </source>
</reference>
<gene>
    <name evidence="3" type="ORF">ACFQDH_04690</name>
</gene>
<dbReference type="InterPro" id="IPR001173">
    <property type="entry name" value="Glyco_trans_2-like"/>
</dbReference>
<feature type="region of interest" description="Disordered" evidence="1">
    <location>
        <begin position="244"/>
        <end position="279"/>
    </location>
</feature>
<dbReference type="EMBL" id="JBHSWH010000001">
    <property type="protein sequence ID" value="MFC6704583.1"/>
    <property type="molecule type" value="Genomic_DNA"/>
</dbReference>
<keyword evidence="3" id="KW-0808">Transferase</keyword>
<dbReference type="EC" id="2.4.-.-" evidence="3"/>
<name>A0ABW2ACH9_9MICO</name>
<evidence type="ECO:0000313" key="3">
    <source>
        <dbReference type="EMBL" id="MFC6704583.1"/>
    </source>
</evidence>
<feature type="compositionally biased region" description="Low complexity" evidence="1">
    <location>
        <begin position="264"/>
        <end position="279"/>
    </location>
</feature>
<keyword evidence="3" id="KW-0328">Glycosyltransferase</keyword>
<evidence type="ECO:0000256" key="1">
    <source>
        <dbReference type="SAM" id="MobiDB-lite"/>
    </source>
</evidence>
<evidence type="ECO:0000259" key="2">
    <source>
        <dbReference type="Pfam" id="PF00535"/>
    </source>
</evidence>
<dbReference type="InterPro" id="IPR029044">
    <property type="entry name" value="Nucleotide-diphossugar_trans"/>
</dbReference>
<comment type="caution">
    <text evidence="3">The sequence shown here is derived from an EMBL/GenBank/DDBJ whole genome shotgun (WGS) entry which is preliminary data.</text>
</comment>
<feature type="compositionally biased region" description="Basic residues" evidence="1">
    <location>
        <begin position="252"/>
        <end position="263"/>
    </location>
</feature>
<keyword evidence="4" id="KW-1185">Reference proteome</keyword>
<dbReference type="RefSeq" id="WP_382398947.1">
    <property type="nucleotide sequence ID" value="NZ_JBHSWH010000001.1"/>
</dbReference>
<dbReference type="PANTHER" id="PTHR22916:SF3">
    <property type="entry name" value="UDP-GLCNAC:BETAGAL BETA-1,3-N-ACETYLGLUCOSAMINYLTRANSFERASE-LIKE PROTEIN 1"/>
    <property type="match status" value="1"/>
</dbReference>
<feature type="domain" description="Glycosyltransferase 2-like" evidence="2">
    <location>
        <begin position="9"/>
        <end position="173"/>
    </location>
</feature>
<dbReference type="Gene3D" id="3.90.550.10">
    <property type="entry name" value="Spore Coat Polysaccharide Biosynthesis Protein SpsA, Chain A"/>
    <property type="match status" value="1"/>
</dbReference>
<dbReference type="SUPFAM" id="SSF53448">
    <property type="entry name" value="Nucleotide-diphospho-sugar transferases"/>
    <property type="match status" value="1"/>
</dbReference>
<evidence type="ECO:0000313" key="4">
    <source>
        <dbReference type="Proteomes" id="UP001596298"/>
    </source>
</evidence>
<accession>A0ABW2ACH9</accession>
<proteinExistence type="predicted"/>
<dbReference type="Proteomes" id="UP001596298">
    <property type="component" value="Unassembled WGS sequence"/>
</dbReference>
<dbReference type="PANTHER" id="PTHR22916">
    <property type="entry name" value="GLYCOSYLTRANSFERASE"/>
    <property type="match status" value="1"/>
</dbReference>
<dbReference type="CDD" id="cd00761">
    <property type="entry name" value="Glyco_tranf_GTA_type"/>
    <property type="match status" value="1"/>
</dbReference>